<gene>
    <name evidence="5" type="ORF">CBF53_01335</name>
    <name evidence="6" type="ORF">CBF70_01920</name>
</gene>
<evidence type="ECO:0000313" key="7">
    <source>
        <dbReference type="Proteomes" id="UP000215828"/>
    </source>
</evidence>
<reference evidence="5 8" key="2">
    <citation type="submission" date="2017-05" db="EMBL/GenBank/DDBJ databases">
        <authorList>
            <person name="Lin X.B."/>
            <person name="Stothard P."/>
            <person name="Tasseva G."/>
            <person name="Walter J."/>
        </authorList>
    </citation>
    <scope>NUCLEOTIDE SEQUENCE [LARGE SCALE GENOMIC DNA]</scope>
    <source>
        <strain evidence="5 8">609u</strain>
    </source>
</reference>
<dbReference type="SUPFAM" id="SSF47413">
    <property type="entry name" value="lambda repressor-like DNA-binding domains"/>
    <property type="match status" value="1"/>
</dbReference>
<evidence type="ECO:0000313" key="5">
    <source>
        <dbReference type="EMBL" id="OYR88977.1"/>
    </source>
</evidence>
<dbReference type="Pfam" id="PF12844">
    <property type="entry name" value="HTH_19"/>
    <property type="match status" value="1"/>
</dbReference>
<dbReference type="PANTHER" id="PTHR40661:SF1">
    <property type="entry name" value="HTH CRO_C1-TYPE DOMAIN-CONTAINING PROTEIN"/>
    <property type="match status" value="1"/>
</dbReference>
<evidence type="ECO:0000256" key="3">
    <source>
        <dbReference type="ARBA" id="ARBA00023163"/>
    </source>
</evidence>
<evidence type="ECO:0000256" key="1">
    <source>
        <dbReference type="ARBA" id="ARBA00023015"/>
    </source>
</evidence>
<dbReference type="PROSITE" id="PS50943">
    <property type="entry name" value="HTH_CROC1"/>
    <property type="match status" value="1"/>
</dbReference>
<evidence type="ECO:0000256" key="2">
    <source>
        <dbReference type="ARBA" id="ARBA00023125"/>
    </source>
</evidence>
<dbReference type="EMBL" id="NGNV01000003">
    <property type="protein sequence ID" value="OYR88977.1"/>
    <property type="molecule type" value="Genomic_DNA"/>
</dbReference>
<name>A0A256LHQ2_9LACO</name>
<protein>
    <recommendedName>
        <fullName evidence="4">HTH cro/C1-type domain-containing protein</fullName>
    </recommendedName>
</protein>
<keyword evidence="1" id="KW-0805">Transcription regulation</keyword>
<dbReference type="EMBL" id="NGNX01000005">
    <property type="protein sequence ID" value="OYR92985.1"/>
    <property type="molecule type" value="Genomic_DNA"/>
</dbReference>
<dbReference type="Gene3D" id="1.10.260.40">
    <property type="entry name" value="lambda repressor-like DNA-binding domains"/>
    <property type="match status" value="1"/>
</dbReference>
<dbReference type="CDD" id="cd00093">
    <property type="entry name" value="HTH_XRE"/>
    <property type="match status" value="1"/>
</dbReference>
<dbReference type="RefSeq" id="WP_094495834.1">
    <property type="nucleotide sequence ID" value="NZ_NGNV01000003.1"/>
</dbReference>
<dbReference type="Proteomes" id="UP000216316">
    <property type="component" value="Unassembled WGS sequence"/>
</dbReference>
<dbReference type="GO" id="GO:0003677">
    <property type="term" value="F:DNA binding"/>
    <property type="evidence" value="ECO:0007669"/>
    <property type="project" value="UniProtKB-KW"/>
</dbReference>
<dbReference type="AlphaFoldDB" id="A0A256LHQ2"/>
<dbReference type="InterPro" id="IPR010982">
    <property type="entry name" value="Lambda_DNA-bd_dom_sf"/>
</dbReference>
<evidence type="ECO:0000313" key="8">
    <source>
        <dbReference type="Proteomes" id="UP000216316"/>
    </source>
</evidence>
<reference evidence="7 8" key="3">
    <citation type="submission" date="2017-09" db="EMBL/GenBank/DDBJ databases">
        <title>Tripartite evolution among Lactobacillus johnsonii, Lactobacillus taiwanensis, Lactobacillus reuteri and their rodent host.</title>
        <authorList>
            <person name="Wang T."/>
            <person name="Knowles S."/>
            <person name="Cheng C."/>
        </authorList>
    </citation>
    <scope>NUCLEOTIDE SEQUENCE [LARGE SCALE GENOMIC DNA]</scope>
    <source>
        <strain evidence="6 7">609q</strain>
        <strain evidence="5 8">609u</strain>
    </source>
</reference>
<keyword evidence="3" id="KW-0804">Transcription</keyword>
<reference evidence="6 7" key="1">
    <citation type="submission" date="2017-04" db="EMBL/GenBank/DDBJ databases">
        <authorList>
            <person name="Afonso C.L."/>
            <person name="Miller P.J."/>
            <person name="Scott M.A."/>
            <person name="Spackman E."/>
            <person name="Goraichik I."/>
            <person name="Dimitrov K.M."/>
            <person name="Suarez D.L."/>
            <person name="Swayne D.E."/>
        </authorList>
    </citation>
    <scope>NUCLEOTIDE SEQUENCE [LARGE SCALE GENOMIC DNA]</scope>
    <source>
        <strain evidence="6 7">609q</strain>
    </source>
</reference>
<comment type="caution">
    <text evidence="6">The sequence shown here is derived from an EMBL/GenBank/DDBJ whole genome shotgun (WGS) entry which is preliminary data.</text>
</comment>
<evidence type="ECO:0000313" key="6">
    <source>
        <dbReference type="EMBL" id="OYR92985.1"/>
    </source>
</evidence>
<accession>A0A256LHQ2</accession>
<dbReference type="SMART" id="SM00530">
    <property type="entry name" value="HTH_XRE"/>
    <property type="match status" value="1"/>
</dbReference>
<dbReference type="PANTHER" id="PTHR40661">
    <property type="match status" value="1"/>
</dbReference>
<dbReference type="Proteomes" id="UP000215828">
    <property type="component" value="Unassembled WGS sequence"/>
</dbReference>
<feature type="domain" description="HTH cro/C1-type" evidence="4">
    <location>
        <begin position="9"/>
        <end position="63"/>
    </location>
</feature>
<evidence type="ECO:0000259" key="4">
    <source>
        <dbReference type="PROSITE" id="PS50943"/>
    </source>
</evidence>
<sequence length="120" mass="14010">MNDNFSVRIRKALDYRRMTAAELSRQTGFSRSILSQYINNKANPKQDKVYKIAKALNVSPTWLLGYPDTEMLPEEKKQEDEEVHKITSKDIFTADGKKITGQEILDLINERIRQNKEKHK</sequence>
<keyword evidence="8" id="KW-1185">Reference proteome</keyword>
<dbReference type="InterPro" id="IPR001387">
    <property type="entry name" value="Cro/C1-type_HTH"/>
</dbReference>
<proteinExistence type="predicted"/>
<keyword evidence="2" id="KW-0238">DNA-binding</keyword>
<organism evidence="6 7">
    <name type="scientific">Lactobacillus taiwanensis</name>
    <dbReference type="NCBI Taxonomy" id="508451"/>
    <lineage>
        <taxon>Bacteria</taxon>
        <taxon>Bacillati</taxon>
        <taxon>Bacillota</taxon>
        <taxon>Bacilli</taxon>
        <taxon>Lactobacillales</taxon>
        <taxon>Lactobacillaceae</taxon>
        <taxon>Lactobacillus</taxon>
    </lineage>
</organism>